<proteinExistence type="predicted"/>
<dbReference type="OrthoDB" id="539916at2759"/>
<reference evidence="1 2" key="1">
    <citation type="submission" date="2020-10" db="EMBL/GenBank/DDBJ databases">
        <title>The Coptis chinensis genome and diversification of protoberbering-type alkaloids.</title>
        <authorList>
            <person name="Wang B."/>
            <person name="Shu S."/>
            <person name="Song C."/>
            <person name="Liu Y."/>
        </authorList>
    </citation>
    <scope>NUCLEOTIDE SEQUENCE [LARGE SCALE GENOMIC DNA]</scope>
    <source>
        <strain evidence="1">HL-2020</strain>
        <tissue evidence="1">Leaf</tissue>
    </source>
</reference>
<gene>
    <name evidence="1" type="ORF">IFM89_005357</name>
</gene>
<dbReference type="InterPro" id="IPR011033">
    <property type="entry name" value="PRC_barrel-like_sf"/>
</dbReference>
<comment type="caution">
    <text evidence="1">The sequence shown here is derived from an EMBL/GenBank/DDBJ whole genome shotgun (WGS) entry which is preliminary data.</text>
</comment>
<name>A0A835LQJ0_9MAGN</name>
<accession>A0A835LQJ0</accession>
<organism evidence="1 2">
    <name type="scientific">Coptis chinensis</name>
    <dbReference type="NCBI Taxonomy" id="261450"/>
    <lineage>
        <taxon>Eukaryota</taxon>
        <taxon>Viridiplantae</taxon>
        <taxon>Streptophyta</taxon>
        <taxon>Embryophyta</taxon>
        <taxon>Tracheophyta</taxon>
        <taxon>Spermatophyta</taxon>
        <taxon>Magnoliopsida</taxon>
        <taxon>Ranunculales</taxon>
        <taxon>Ranunculaceae</taxon>
        <taxon>Coptidoideae</taxon>
        <taxon>Coptis</taxon>
    </lineage>
</organism>
<dbReference type="Proteomes" id="UP000631114">
    <property type="component" value="Unassembled WGS sequence"/>
</dbReference>
<dbReference type="EMBL" id="JADFTS010000007">
    <property type="protein sequence ID" value="KAF9595871.1"/>
    <property type="molecule type" value="Genomic_DNA"/>
</dbReference>
<dbReference type="Gene3D" id="2.30.30.240">
    <property type="entry name" value="PRC-barrel domain"/>
    <property type="match status" value="1"/>
</dbReference>
<protein>
    <recommendedName>
        <fullName evidence="3">PRC-barrel domain-containing protein</fullName>
    </recommendedName>
</protein>
<evidence type="ECO:0000313" key="2">
    <source>
        <dbReference type="Proteomes" id="UP000631114"/>
    </source>
</evidence>
<keyword evidence="2" id="KW-1185">Reference proteome</keyword>
<dbReference type="PANTHER" id="PTHR36740">
    <property type="entry name" value="PRC DOMAIN-CONTAINING PROTEIN"/>
    <property type="match status" value="1"/>
</dbReference>
<dbReference type="SUPFAM" id="SSF50346">
    <property type="entry name" value="PRC-barrel domain"/>
    <property type="match status" value="1"/>
</dbReference>
<sequence length="320" mass="36150">MCNCISSSVLVPLSSSYRGTIVGAGFQVRFHNTTLFPTPKVTNNKSDNFELSKELNFKEIEADKSKNEAFDDLVKLDDDKEVKSQEEIVGKRELLRKGIRQVIRRSNMIAKQVVCIQSALSLGFVSQLWVDTGLWEVVAVEVRPSMLSGEIERFLLQDVCQIGDVVLVEDERVLEEQIRMMGLDTLVGYNVVTQSRRKIGKVRGFTFNINSGVVELLELDSFGISFIPSSLVSTYALFVEDVIDVESDTVVVHEVAVSRVQRLTKGFWDTPNAGTSTDKLEEYSDFERGSVQSNSRRNSRKLATELRETEDDWQLPMDYL</sequence>
<evidence type="ECO:0000313" key="1">
    <source>
        <dbReference type="EMBL" id="KAF9595871.1"/>
    </source>
</evidence>
<dbReference type="AlphaFoldDB" id="A0A835LQJ0"/>
<dbReference type="PANTHER" id="PTHR36740:SF1">
    <property type="entry name" value="PRC-BARREL DOMAIN-CONTAINING PROTEIN"/>
    <property type="match status" value="1"/>
</dbReference>
<evidence type="ECO:0008006" key="3">
    <source>
        <dbReference type="Google" id="ProtNLM"/>
    </source>
</evidence>